<feature type="compositionally biased region" description="Polar residues" evidence="1">
    <location>
        <begin position="43"/>
        <end position="52"/>
    </location>
</feature>
<protein>
    <submittedName>
        <fullName evidence="3">Uncharacterized protein</fullName>
    </submittedName>
</protein>
<gene>
    <name evidence="2" type="ORF">BJG266_LOCUS22543</name>
    <name evidence="3" type="ORF">QVE165_LOCUS47449</name>
</gene>
<evidence type="ECO:0000313" key="4">
    <source>
        <dbReference type="Proteomes" id="UP000663832"/>
    </source>
</evidence>
<comment type="caution">
    <text evidence="3">The sequence shown here is derived from an EMBL/GenBank/DDBJ whole genome shotgun (WGS) entry which is preliminary data.</text>
</comment>
<dbReference type="EMBL" id="CAJNOM010000749">
    <property type="protein sequence ID" value="CAF1555482.1"/>
    <property type="molecule type" value="Genomic_DNA"/>
</dbReference>
<reference evidence="3" key="1">
    <citation type="submission" date="2021-02" db="EMBL/GenBank/DDBJ databases">
        <authorList>
            <person name="Nowell W R."/>
        </authorList>
    </citation>
    <scope>NUCLEOTIDE SEQUENCE</scope>
</reference>
<dbReference type="Proteomes" id="UP000663877">
    <property type="component" value="Unassembled WGS sequence"/>
</dbReference>
<feature type="compositionally biased region" description="Basic and acidic residues" evidence="1">
    <location>
        <begin position="53"/>
        <end position="67"/>
    </location>
</feature>
<dbReference type="Proteomes" id="UP000663832">
    <property type="component" value="Unassembled WGS sequence"/>
</dbReference>
<sequence length="77" mass="9253">MRFNFFLLFLSHRQPQTNSSLTSCKYEDKCHDHSEYHRAKYSHPQNESSRIQSRYDTKRNDYGESNRGKYSHSNMSS</sequence>
<dbReference type="AlphaFoldDB" id="A0A815XBP0"/>
<evidence type="ECO:0000256" key="1">
    <source>
        <dbReference type="SAM" id="MobiDB-lite"/>
    </source>
</evidence>
<organism evidence="3 4">
    <name type="scientific">Adineta steineri</name>
    <dbReference type="NCBI Taxonomy" id="433720"/>
    <lineage>
        <taxon>Eukaryota</taxon>
        <taxon>Metazoa</taxon>
        <taxon>Spiralia</taxon>
        <taxon>Gnathifera</taxon>
        <taxon>Rotifera</taxon>
        <taxon>Eurotatoria</taxon>
        <taxon>Bdelloidea</taxon>
        <taxon>Adinetida</taxon>
        <taxon>Adinetidae</taxon>
        <taxon>Adineta</taxon>
    </lineage>
</organism>
<keyword evidence="4" id="KW-1185">Reference proteome</keyword>
<accession>A0A815XBP0</accession>
<proteinExistence type="predicted"/>
<feature type="region of interest" description="Disordered" evidence="1">
    <location>
        <begin position="36"/>
        <end position="77"/>
    </location>
</feature>
<dbReference type="PROSITE" id="PS51257">
    <property type="entry name" value="PROKAR_LIPOPROTEIN"/>
    <property type="match status" value="1"/>
</dbReference>
<name>A0A815XBP0_9BILA</name>
<evidence type="ECO:0000313" key="2">
    <source>
        <dbReference type="EMBL" id="CAF1122574.1"/>
    </source>
</evidence>
<evidence type="ECO:0000313" key="3">
    <source>
        <dbReference type="EMBL" id="CAF1555482.1"/>
    </source>
</evidence>
<dbReference type="EMBL" id="CAJNOI010000142">
    <property type="protein sequence ID" value="CAF1122574.1"/>
    <property type="molecule type" value="Genomic_DNA"/>
</dbReference>